<comment type="caution">
    <text evidence="1">The sequence shown here is derived from an EMBL/GenBank/DDBJ whole genome shotgun (WGS) entry which is preliminary data.</text>
</comment>
<protein>
    <submittedName>
        <fullName evidence="1">Uncharacterized protein</fullName>
    </submittedName>
</protein>
<dbReference type="EMBL" id="MU003494">
    <property type="protein sequence ID" value="KAF2476702.1"/>
    <property type="molecule type" value="Genomic_DNA"/>
</dbReference>
<keyword evidence="2" id="KW-1185">Reference proteome</keyword>
<sequence>MQIKALASFLFASVVVQAAPGTPVQERQATPTVYGQFFAGTACLQRLVDDIVFAQNTEDCIPNTITGGYDSISLTGNHLTRTLRVYSLPGCPVNQGNYFDLHPGNPDQCFAQKVGSARFL</sequence>
<accession>A0ACB6RC80</accession>
<dbReference type="Proteomes" id="UP000799755">
    <property type="component" value="Unassembled WGS sequence"/>
</dbReference>
<name>A0ACB6RC80_9PLEO</name>
<gene>
    <name evidence="1" type="ORF">BDR25DRAFT_375748</name>
</gene>
<proteinExistence type="predicted"/>
<organism evidence="1 2">
    <name type="scientific">Lindgomyces ingoldianus</name>
    <dbReference type="NCBI Taxonomy" id="673940"/>
    <lineage>
        <taxon>Eukaryota</taxon>
        <taxon>Fungi</taxon>
        <taxon>Dikarya</taxon>
        <taxon>Ascomycota</taxon>
        <taxon>Pezizomycotina</taxon>
        <taxon>Dothideomycetes</taxon>
        <taxon>Pleosporomycetidae</taxon>
        <taxon>Pleosporales</taxon>
        <taxon>Lindgomycetaceae</taxon>
        <taxon>Lindgomyces</taxon>
    </lineage>
</organism>
<evidence type="ECO:0000313" key="2">
    <source>
        <dbReference type="Proteomes" id="UP000799755"/>
    </source>
</evidence>
<reference evidence="1" key="1">
    <citation type="journal article" date="2020" name="Stud. Mycol.">
        <title>101 Dothideomycetes genomes: a test case for predicting lifestyles and emergence of pathogens.</title>
        <authorList>
            <person name="Haridas S."/>
            <person name="Albert R."/>
            <person name="Binder M."/>
            <person name="Bloem J."/>
            <person name="Labutti K."/>
            <person name="Salamov A."/>
            <person name="Andreopoulos B."/>
            <person name="Baker S."/>
            <person name="Barry K."/>
            <person name="Bills G."/>
            <person name="Bluhm B."/>
            <person name="Cannon C."/>
            <person name="Castanera R."/>
            <person name="Culley D."/>
            <person name="Daum C."/>
            <person name="Ezra D."/>
            <person name="Gonzalez J."/>
            <person name="Henrissat B."/>
            <person name="Kuo A."/>
            <person name="Liang C."/>
            <person name="Lipzen A."/>
            <person name="Lutzoni F."/>
            <person name="Magnuson J."/>
            <person name="Mondo S."/>
            <person name="Nolan M."/>
            <person name="Ohm R."/>
            <person name="Pangilinan J."/>
            <person name="Park H.-J."/>
            <person name="Ramirez L."/>
            <person name="Alfaro M."/>
            <person name="Sun H."/>
            <person name="Tritt A."/>
            <person name="Yoshinaga Y."/>
            <person name="Zwiers L.-H."/>
            <person name="Turgeon B."/>
            <person name="Goodwin S."/>
            <person name="Spatafora J."/>
            <person name="Crous P."/>
            <person name="Grigoriev I."/>
        </authorList>
    </citation>
    <scope>NUCLEOTIDE SEQUENCE</scope>
    <source>
        <strain evidence="1">ATCC 200398</strain>
    </source>
</reference>
<evidence type="ECO:0000313" key="1">
    <source>
        <dbReference type="EMBL" id="KAF2476702.1"/>
    </source>
</evidence>